<dbReference type="SUPFAM" id="SSF48726">
    <property type="entry name" value="Immunoglobulin"/>
    <property type="match status" value="1"/>
</dbReference>
<dbReference type="InterPro" id="IPR013106">
    <property type="entry name" value="Ig_V-set"/>
</dbReference>
<keyword evidence="1" id="KW-0472">Membrane</keyword>
<feature type="transmembrane region" description="Helical" evidence="1">
    <location>
        <begin position="161"/>
        <end position="185"/>
    </location>
</feature>
<accession>A0AAW0MD77</accession>
<dbReference type="InterPro" id="IPR036179">
    <property type="entry name" value="Ig-like_dom_sf"/>
</dbReference>
<dbReference type="PROSITE" id="PS50835">
    <property type="entry name" value="IG_LIKE"/>
    <property type="match status" value="1"/>
</dbReference>
<organism evidence="4 5">
    <name type="scientific">Mugilogobius chulae</name>
    <name type="common">yellowstripe goby</name>
    <dbReference type="NCBI Taxonomy" id="88201"/>
    <lineage>
        <taxon>Eukaryota</taxon>
        <taxon>Metazoa</taxon>
        <taxon>Chordata</taxon>
        <taxon>Craniata</taxon>
        <taxon>Vertebrata</taxon>
        <taxon>Euteleostomi</taxon>
        <taxon>Actinopterygii</taxon>
        <taxon>Neopterygii</taxon>
        <taxon>Teleostei</taxon>
        <taxon>Neoteleostei</taxon>
        <taxon>Acanthomorphata</taxon>
        <taxon>Gobiaria</taxon>
        <taxon>Gobiiformes</taxon>
        <taxon>Gobioidei</taxon>
        <taxon>Gobiidae</taxon>
        <taxon>Gobionellinae</taxon>
        <taxon>Mugilogobius</taxon>
    </lineage>
</organism>
<dbReference type="EMBL" id="JBBPFD010000674">
    <property type="protein sequence ID" value="KAK7877762.1"/>
    <property type="molecule type" value="Genomic_DNA"/>
</dbReference>
<keyword evidence="5" id="KW-1185">Reference proteome</keyword>
<comment type="caution">
    <text evidence="4">The sequence shown here is derived from an EMBL/GenBank/DDBJ whole genome shotgun (WGS) entry which is preliminary data.</text>
</comment>
<evidence type="ECO:0000313" key="4">
    <source>
        <dbReference type="EMBL" id="KAK7877762.1"/>
    </source>
</evidence>
<keyword evidence="1" id="KW-0812">Transmembrane</keyword>
<feature type="domain" description="Ig-like" evidence="3">
    <location>
        <begin position="33"/>
        <end position="126"/>
    </location>
</feature>
<feature type="chain" id="PRO_5043530525" description="Ig-like domain-containing protein" evidence="2">
    <location>
        <begin position="20"/>
        <end position="234"/>
    </location>
</feature>
<evidence type="ECO:0000256" key="1">
    <source>
        <dbReference type="SAM" id="Phobius"/>
    </source>
</evidence>
<sequence>MLFLILSFVAHAWSISAAAGDILVITSDADRDVALNCTTIMKAGVQYYAVRWYKESVDPRLTGLVSKTLPNGTMRWYVGADTRISLQKDTLNLQLPTVTCSDQGVYQCYLAAPVGEQNREGRVRLTVTGCPTVKAPETKKPVVETEKHLERIPLEEQNPTLFLVTCGAVGIICALFVLMVVFMCCKCLRNSLWIQTKTPGKNPFPDPNCVPEKQDLLWIYSLDLPPKKAQITAA</sequence>
<dbReference type="Gene3D" id="2.60.40.10">
    <property type="entry name" value="Immunoglobulins"/>
    <property type="match status" value="1"/>
</dbReference>
<dbReference type="InterPro" id="IPR013783">
    <property type="entry name" value="Ig-like_fold"/>
</dbReference>
<dbReference type="InterPro" id="IPR007110">
    <property type="entry name" value="Ig-like_dom"/>
</dbReference>
<dbReference type="Pfam" id="PF07686">
    <property type="entry name" value="V-set"/>
    <property type="match status" value="1"/>
</dbReference>
<evidence type="ECO:0000259" key="3">
    <source>
        <dbReference type="PROSITE" id="PS50835"/>
    </source>
</evidence>
<name>A0AAW0MD77_9GOBI</name>
<feature type="signal peptide" evidence="2">
    <location>
        <begin position="1"/>
        <end position="19"/>
    </location>
</feature>
<dbReference type="Proteomes" id="UP001460270">
    <property type="component" value="Unassembled WGS sequence"/>
</dbReference>
<keyword evidence="1" id="KW-1133">Transmembrane helix</keyword>
<proteinExistence type="predicted"/>
<protein>
    <recommendedName>
        <fullName evidence="3">Ig-like domain-containing protein</fullName>
    </recommendedName>
</protein>
<dbReference type="PANTHER" id="PTHR15193:SF1">
    <property type="entry name" value="CD83 ANTIGEN"/>
    <property type="match status" value="1"/>
</dbReference>
<keyword evidence="2" id="KW-0732">Signal</keyword>
<evidence type="ECO:0000313" key="5">
    <source>
        <dbReference type="Proteomes" id="UP001460270"/>
    </source>
</evidence>
<dbReference type="PANTHER" id="PTHR15193">
    <property type="entry name" value="CD83 ANTIGEN"/>
    <property type="match status" value="1"/>
</dbReference>
<evidence type="ECO:0000256" key="2">
    <source>
        <dbReference type="SAM" id="SignalP"/>
    </source>
</evidence>
<gene>
    <name evidence="4" type="ORF">WMY93_030576</name>
</gene>
<dbReference type="AlphaFoldDB" id="A0AAW0MD77"/>
<reference evidence="5" key="1">
    <citation type="submission" date="2024-04" db="EMBL/GenBank/DDBJ databases">
        <title>Salinicola lusitanus LLJ914,a marine bacterium isolated from the Okinawa Trough.</title>
        <authorList>
            <person name="Li J."/>
        </authorList>
    </citation>
    <scope>NUCLEOTIDE SEQUENCE [LARGE SCALE GENOMIC DNA]</scope>
</reference>